<dbReference type="CDD" id="cd00078">
    <property type="entry name" value="HECTc"/>
    <property type="match status" value="1"/>
</dbReference>
<dbReference type="InterPro" id="IPR018123">
    <property type="entry name" value="WWE-dom_subgr"/>
</dbReference>
<dbReference type="GO" id="GO:0043161">
    <property type="term" value="P:proteasome-mediated ubiquitin-dependent protein catabolic process"/>
    <property type="evidence" value="ECO:0007669"/>
    <property type="project" value="TreeGrafter"/>
</dbReference>
<feature type="compositionally biased region" description="Basic and acidic residues" evidence="14">
    <location>
        <begin position="358"/>
        <end position="370"/>
    </location>
</feature>
<comment type="similarity">
    <text evidence="4 13">Belongs to the UPL family. K-HECT subfamily.</text>
</comment>
<feature type="compositionally biased region" description="Polar residues" evidence="14">
    <location>
        <begin position="194"/>
        <end position="205"/>
    </location>
</feature>
<feature type="compositionally biased region" description="Low complexity" evidence="14">
    <location>
        <begin position="961"/>
        <end position="986"/>
    </location>
</feature>
<keyword evidence="6 13" id="KW-0808">Transferase</keyword>
<dbReference type="Gene3D" id="3.30.2410.10">
    <property type="entry name" value="Hect, E3 ligase catalytic domain"/>
    <property type="match status" value="1"/>
</dbReference>
<dbReference type="PANTHER" id="PTHR45670">
    <property type="entry name" value="E3 UBIQUITIN-PROTEIN LIGASE TRIP12"/>
    <property type="match status" value="1"/>
</dbReference>
<feature type="compositionally biased region" description="Polar residues" evidence="14">
    <location>
        <begin position="18"/>
        <end position="27"/>
    </location>
</feature>
<dbReference type="InterPro" id="IPR057948">
    <property type="entry name" value="TPR_TRIP12_N"/>
</dbReference>
<dbReference type="Pfam" id="PF25579">
    <property type="entry name" value="TPR_TRIP12_N"/>
    <property type="match status" value="1"/>
</dbReference>
<evidence type="ECO:0000313" key="17">
    <source>
        <dbReference type="Ensembl" id="ENSGAGP00000032154.1"/>
    </source>
</evidence>
<comment type="catalytic activity">
    <reaction evidence="1 13">
        <text>S-ubiquitinyl-[E2 ubiquitin-conjugating enzyme]-L-cysteine + [acceptor protein]-L-lysine = [E2 ubiquitin-conjugating enzyme]-L-cysteine + N(6)-ubiquitinyl-[acceptor protein]-L-lysine.</text>
        <dbReference type="EC" id="2.3.2.26"/>
    </reaction>
</comment>
<evidence type="ECO:0000256" key="1">
    <source>
        <dbReference type="ARBA" id="ARBA00000885"/>
    </source>
</evidence>
<dbReference type="FunFam" id="3.30.720.50:FF:000001">
    <property type="entry name" value="E3 ubiquitin-protein ligase TRIP12 isoform X1"/>
    <property type="match status" value="1"/>
</dbReference>
<evidence type="ECO:0000313" key="18">
    <source>
        <dbReference type="Proteomes" id="UP000291020"/>
    </source>
</evidence>
<evidence type="ECO:0000256" key="5">
    <source>
        <dbReference type="ARBA" id="ARBA00022553"/>
    </source>
</evidence>
<dbReference type="SUPFAM" id="SSF48371">
    <property type="entry name" value="ARM repeat"/>
    <property type="match status" value="1"/>
</dbReference>
<reference evidence="17" key="3">
    <citation type="submission" date="2025-09" db="UniProtKB">
        <authorList>
            <consortium name="Ensembl"/>
        </authorList>
    </citation>
    <scope>IDENTIFICATION</scope>
</reference>
<dbReference type="SMART" id="SM00119">
    <property type="entry name" value="HECTc"/>
    <property type="match status" value="1"/>
</dbReference>
<dbReference type="InterPro" id="IPR004170">
    <property type="entry name" value="WWE_dom"/>
</dbReference>
<keyword evidence="11 13" id="KW-0539">Nucleus</keyword>
<dbReference type="PANTHER" id="PTHR45670:SF13">
    <property type="entry name" value="E3 UBIQUITIN-PROTEIN LIGASE TRIP12"/>
    <property type="match status" value="1"/>
</dbReference>
<dbReference type="GO" id="GO:0008270">
    <property type="term" value="F:zinc ion binding"/>
    <property type="evidence" value="ECO:0007669"/>
    <property type="project" value="InterPro"/>
</dbReference>
<dbReference type="InterPro" id="IPR035983">
    <property type="entry name" value="Hect_E3_ubiquitin_ligase"/>
</dbReference>
<feature type="compositionally biased region" description="Low complexity" evidence="14">
    <location>
        <begin position="391"/>
        <end position="409"/>
    </location>
</feature>
<feature type="compositionally biased region" description="Polar residues" evidence="14">
    <location>
        <begin position="1"/>
        <end position="10"/>
    </location>
</feature>
<dbReference type="FunFam" id="1.25.10.10:FF:000018">
    <property type="entry name" value="E3 ubiquitin-protein ligase TRIP12 isoform X3"/>
    <property type="match status" value="1"/>
</dbReference>
<keyword evidence="10" id="KW-0234">DNA repair</keyword>
<feature type="compositionally biased region" description="Polar residues" evidence="14">
    <location>
        <begin position="372"/>
        <end position="383"/>
    </location>
</feature>
<dbReference type="InterPro" id="IPR037197">
    <property type="entry name" value="WWE_dom_sf"/>
</dbReference>
<evidence type="ECO:0000259" key="16">
    <source>
        <dbReference type="PROSITE" id="PS50918"/>
    </source>
</evidence>
<evidence type="ECO:0000256" key="4">
    <source>
        <dbReference type="ARBA" id="ARBA00006331"/>
    </source>
</evidence>
<dbReference type="SUPFAM" id="SSF56204">
    <property type="entry name" value="Hect, E3 ligase catalytic domain"/>
    <property type="match status" value="1"/>
</dbReference>
<feature type="domain" description="WWE" evidence="16">
    <location>
        <begin position="735"/>
        <end position="811"/>
    </location>
</feature>
<reference evidence="18" key="1">
    <citation type="journal article" date="2017" name="PLoS ONE">
        <title>The Agassiz's desert tortoise genome provides a resource for the conservation of a threatened species.</title>
        <authorList>
            <person name="Tollis M."/>
            <person name="DeNardo D.F."/>
            <person name="Cornelius J.A."/>
            <person name="Dolby G.A."/>
            <person name="Edwards T."/>
            <person name="Henen B.T."/>
            <person name="Karl A.E."/>
            <person name="Murphy R.W."/>
            <person name="Kusumi K."/>
        </authorList>
    </citation>
    <scope>NUCLEOTIDE SEQUENCE [LARGE SCALE GENOMIC DNA]</scope>
</reference>
<dbReference type="GO" id="GO:0000209">
    <property type="term" value="P:protein polyubiquitination"/>
    <property type="evidence" value="ECO:0007669"/>
    <property type="project" value="TreeGrafter"/>
</dbReference>
<keyword evidence="18" id="KW-1185">Reference proteome</keyword>
<dbReference type="UniPathway" id="UPA00143"/>
<dbReference type="Ensembl" id="ENSGAGT00000036453.1">
    <property type="protein sequence ID" value="ENSGAGP00000032154.1"/>
    <property type="gene ID" value="ENSGAGG00000022199.1"/>
</dbReference>
<feature type="region of interest" description="Disordered" evidence="14">
    <location>
        <begin position="1419"/>
        <end position="1448"/>
    </location>
</feature>
<keyword evidence="5" id="KW-0597">Phosphoprotein</keyword>
<evidence type="ECO:0000256" key="2">
    <source>
        <dbReference type="ARBA" id="ARBA00004642"/>
    </source>
</evidence>
<evidence type="ECO:0000256" key="12">
    <source>
        <dbReference type="PROSITE-ProRule" id="PRU00104"/>
    </source>
</evidence>
<dbReference type="Gene3D" id="3.30.720.50">
    <property type="match status" value="1"/>
</dbReference>
<feature type="compositionally biased region" description="Low complexity" evidence="14">
    <location>
        <begin position="294"/>
        <end position="306"/>
    </location>
</feature>
<dbReference type="InterPro" id="IPR011989">
    <property type="entry name" value="ARM-like"/>
</dbReference>
<feature type="region of interest" description="Disordered" evidence="14">
    <location>
        <begin position="955"/>
        <end position="1058"/>
    </location>
</feature>
<dbReference type="GO" id="GO:0016607">
    <property type="term" value="C:nuclear speck"/>
    <property type="evidence" value="ECO:0007669"/>
    <property type="project" value="TreeGrafter"/>
</dbReference>
<dbReference type="EC" id="2.3.2.26" evidence="13"/>
<dbReference type="Proteomes" id="UP000291020">
    <property type="component" value="Unassembled WGS sequence"/>
</dbReference>
<feature type="compositionally biased region" description="Polar residues" evidence="14">
    <location>
        <begin position="159"/>
        <end position="172"/>
    </location>
</feature>
<keyword evidence="7" id="KW-0227">DNA damage</keyword>
<feature type="compositionally biased region" description="Basic and acidic residues" evidence="14">
    <location>
        <begin position="88"/>
        <end position="110"/>
    </location>
</feature>
<feature type="compositionally biased region" description="Polar residues" evidence="14">
    <location>
        <begin position="338"/>
        <end position="350"/>
    </location>
</feature>
<evidence type="ECO:0000256" key="11">
    <source>
        <dbReference type="ARBA" id="ARBA00023242"/>
    </source>
</evidence>
<feature type="compositionally biased region" description="Polar residues" evidence="14">
    <location>
        <begin position="118"/>
        <end position="128"/>
    </location>
</feature>
<dbReference type="FunFam" id="3.30.2410.10:FF:000005">
    <property type="entry name" value="E3 ubiquitin-protein ligase TRIP12 isoform X1"/>
    <property type="match status" value="1"/>
</dbReference>
<feature type="active site" description="Glycyl thioester intermediate" evidence="12">
    <location>
        <position position="1972"/>
    </location>
</feature>
<dbReference type="InterPro" id="IPR045322">
    <property type="entry name" value="HECTD1/TRIP12-like"/>
</dbReference>
<sequence length="2005" mass="222336">MSNRPNNNPGGSLRRSQRNTAGAQLQDDTLGGRSHLGQAKHKAHSRPESKKSISKAPKVQSNTTTEQSRGHFSKRACSSSAVIIPQEDPDKVSTSERQKTGQVPKKDSSRGVKRSASPDYNRTNSPSSAKKPKALQYTETFSETNKPHTKSKKRHLDQEQQSKSAQLPSTSKAHTRKGGATGSSRNQKRKRTESSSCIKSGTAVESTGVEERSAKPSKLASKSVTSAKAGCSSITDSSSSASTSSSSSAVASASSTVPQGARVKQGKDQSKARRSRSASSPSPRRSSRDKEPSSSKSETSKPGPSGLQAKLASLRKSTKKRSESPPAELPSLRRSTRQKTTGSCASTSRRGSGLGKRGAAEARRQEKMADPDNNQDGINSSAARTDEAPQGAAASSSVAGAVGMTTSGESESDDSEMGRLQGSKAQQLLQGLQATDESQQLQAVIEMCQLLVMGNEETLGGFPVKSVVPALITLLQMEHNFDIMNHACRALTYMMEALPRSSAVVVDAIPVFLEKLQVIQCIDVAEQALTALEMLSRRHSKAILQAGGLADCLLYLEFFSINAQRNALAIAANCCQSITPDEFHFVADSLPLLTQRLTHQDKKSVESTCLCFARLVDNFQHEENLLQQVASKDLLTNIQQLLVVTPPILSSGMFIMVVRMFSLMCSNCPTLAVQLMKQNIAETLHFLLCGASNGSCQEQIDLVPRSPQELYELTSLICELMPCLPKEGIFAVDTMLKKGNAQNTDGAIWQWRDDRGLWHPYNRIDSRIIEAAHQVGEDEISLSTLGRVYTIDFNSMQQINEDTGTARAIQRKPNPLANSNTSGHSELKKDDARAQLMKEDPELAKSFIKTLFGVLYEVYSSSAGPAVRHKCLRAILRIIYFADAELLKDVLKNHAVSSHIASMLSSQDLKIVVGALQMAEILMQKLPDIFSVYFRREGVMHQVKNLAESEALLTSPPKACTNGSGTLSTTTTISTGTATSASNATADLGSPSLQHSREDSLDLSPQGRLSDVLKRKRLPKRGPRRPKYSPPRDDDKVDNQAKSPTTAQSPKSSFLASLNPKTWGRLSTQSNSNNIEPARTAGVSGLARAASKDTISNNREKIKGWIKEQAHKFVERYFNSENMDGSNPALNVLQRLCTATEQLNLQVDGGAECLVEIRSIVSESDVSSFEIQHSGFVKQLLLYLTSKSEKDAVSRDVRLKRFLHVFFSSPPPEEESLGRLEPVGNAPLLALVHKMNNCLSQMEQFPVKVHDFPSGNGTGSSFSLNRGSQALKFFNTHQLKCQLQRHPDCANVKQWKGGPVKIDPLALVQAIERYLVVRGYGRVREDDEDSDDDGSDEEIDESLAAQFLNSGNVRHRLQFYIGDHLLPYNMTVYQAVRQFSVQAEEERESTDDESNPLGRAGIWTKTHTIWYKPVREDEDGNKECVGGKRGRAQTAPTKTSPRNSKKHDELWHDGVCPSVSNPLEVYLVFTPPENITFEDPSLDVILLLRVLHAISRYWYYLYENAVCKEIIPTTEFINSKLTAKANRQLQDPLVIMTGNIPTWLTELGKTCPFFFPFDTRQMLFYVTAFDRDRAMQRLLDTNPEINQSDSQDSRVAPRLDRKKRTVNREELLKQAESVMQDLGSSRAMLEIQYENEVGTGLGPTLEFYALVSQELQRADLGLWRGEEVTLSNPKGSQEGTKYIHNLQGLFALPFGRTAKPAHIAKVKMKFRFLGKLMAKAIMDFRLVDLPLGLPFYKWMLRQETSLTSHDLFNIDPVVARSVYHLEDIVRQKKRLEQDESQTKESLQCALETLNMNGCSVEDLGLDFTLPGFPNIELKKGGKDIPVTIHNLEEYLRLVIFWALNEGVSRQFDSFRDGFESVFPLTHLQYFYPEELDQLLCGSKTDTWDAKTLMECCRPDHGYTHDSRAVKYLFEILSSLDSEQQRLFLQFVTGSPRLPVGGFRSLNPPLTIVRKTFESTENPDDFLPSVMTCVNYLKLPDYSSIEIMREKLLIAAREGQQSFHLS</sequence>
<dbReference type="PROSITE" id="PS50237">
    <property type="entry name" value="HECT"/>
    <property type="match status" value="1"/>
</dbReference>
<feature type="domain" description="HECT" evidence="15">
    <location>
        <begin position="1608"/>
        <end position="2005"/>
    </location>
</feature>
<evidence type="ECO:0000256" key="7">
    <source>
        <dbReference type="ARBA" id="ARBA00022763"/>
    </source>
</evidence>
<feature type="compositionally biased region" description="Basic residues" evidence="14">
    <location>
        <begin position="1014"/>
        <end position="1027"/>
    </location>
</feature>
<comment type="function">
    <text evidence="13">E3 ubiquitin-protein ligase involved in ubiquitin fusion degradation (UFD) pathway and regulation of DNA repair. Part of the ubiquitin fusion degradation (UFD) pathway, a process that mediates ubiquitination of protein at their N-terminus, regardless of the presence of lysine residues in target proteins.</text>
</comment>
<dbReference type="Pfam" id="PF00632">
    <property type="entry name" value="HECT"/>
    <property type="match status" value="1"/>
</dbReference>
<keyword evidence="9" id="KW-0007">Acetylation</keyword>
<evidence type="ECO:0000256" key="10">
    <source>
        <dbReference type="ARBA" id="ARBA00023204"/>
    </source>
</evidence>
<evidence type="ECO:0000256" key="6">
    <source>
        <dbReference type="ARBA" id="ARBA00022679"/>
    </source>
</evidence>
<dbReference type="GO" id="GO:0006281">
    <property type="term" value="P:DNA repair"/>
    <property type="evidence" value="ECO:0007669"/>
    <property type="project" value="UniProtKB-KW"/>
</dbReference>
<evidence type="ECO:0000256" key="14">
    <source>
        <dbReference type="SAM" id="MobiDB-lite"/>
    </source>
</evidence>
<feature type="region of interest" description="Disordered" evidence="14">
    <location>
        <begin position="1581"/>
        <end position="1600"/>
    </location>
</feature>
<evidence type="ECO:0000256" key="8">
    <source>
        <dbReference type="ARBA" id="ARBA00022786"/>
    </source>
</evidence>
<name>A0A452IVV5_9SAUR</name>
<dbReference type="GO" id="GO:0061630">
    <property type="term" value="F:ubiquitin protein ligase activity"/>
    <property type="evidence" value="ECO:0007669"/>
    <property type="project" value="UniProtKB-UniRule"/>
</dbReference>
<protein>
    <recommendedName>
        <fullName evidence="13">E3 ubiquitin-protein ligase</fullName>
        <ecNumber evidence="13">2.3.2.26</ecNumber>
    </recommendedName>
</protein>
<keyword evidence="8 12" id="KW-0833">Ubl conjugation pathway</keyword>
<dbReference type="InterPro" id="IPR016024">
    <property type="entry name" value="ARM-type_fold"/>
</dbReference>
<dbReference type="Gene3D" id="1.25.10.10">
    <property type="entry name" value="Leucine-rich Repeat Variant"/>
    <property type="match status" value="1"/>
</dbReference>
<dbReference type="Gene3D" id="3.90.1750.10">
    <property type="entry name" value="Hect, E3 ligase catalytic domains"/>
    <property type="match status" value="1"/>
</dbReference>
<feature type="region of interest" description="Disordered" evidence="14">
    <location>
        <begin position="1"/>
        <end position="420"/>
    </location>
</feature>
<organism evidence="17 18">
    <name type="scientific">Gopherus agassizii</name>
    <name type="common">Agassiz's desert tortoise</name>
    <dbReference type="NCBI Taxonomy" id="38772"/>
    <lineage>
        <taxon>Eukaryota</taxon>
        <taxon>Metazoa</taxon>
        <taxon>Chordata</taxon>
        <taxon>Craniata</taxon>
        <taxon>Vertebrata</taxon>
        <taxon>Euteleostomi</taxon>
        <taxon>Archelosauria</taxon>
        <taxon>Testudinata</taxon>
        <taxon>Testudines</taxon>
        <taxon>Cryptodira</taxon>
        <taxon>Durocryptodira</taxon>
        <taxon>Testudinoidea</taxon>
        <taxon>Testudinidae</taxon>
        <taxon>Gopherus</taxon>
    </lineage>
</organism>
<dbReference type="SUPFAM" id="SSF117839">
    <property type="entry name" value="WWE domain"/>
    <property type="match status" value="1"/>
</dbReference>
<dbReference type="FunFam" id="3.30.2160.10:FF:000013">
    <property type="entry name" value="E3 ubiquitin-protein ligase TRIP12 isoform X1"/>
    <property type="match status" value="1"/>
</dbReference>
<feature type="compositionally biased region" description="Low complexity" evidence="14">
    <location>
        <begin position="232"/>
        <end position="256"/>
    </location>
</feature>
<evidence type="ECO:0000256" key="3">
    <source>
        <dbReference type="ARBA" id="ARBA00004906"/>
    </source>
</evidence>
<proteinExistence type="inferred from homology"/>
<evidence type="ECO:0000256" key="9">
    <source>
        <dbReference type="ARBA" id="ARBA00022990"/>
    </source>
</evidence>
<dbReference type="PROSITE" id="PS50918">
    <property type="entry name" value="WWE"/>
    <property type="match status" value="1"/>
</dbReference>
<dbReference type="FunFam" id="3.90.1750.10:FF:000006">
    <property type="entry name" value="E3 ubiquitin-protein ligase TRIP12 isoform X1"/>
    <property type="match status" value="1"/>
</dbReference>
<comment type="subcellular location">
    <subcellularLocation>
        <location evidence="2 13">Nucleus</location>
        <location evidence="2 13">Nucleoplasm</location>
    </subcellularLocation>
</comment>
<dbReference type="Pfam" id="PF02825">
    <property type="entry name" value="WWE"/>
    <property type="match status" value="1"/>
</dbReference>
<feature type="compositionally biased region" description="Basic and acidic residues" evidence="14">
    <location>
        <begin position="1030"/>
        <end position="1039"/>
    </location>
</feature>
<evidence type="ECO:0000256" key="13">
    <source>
        <dbReference type="RuleBase" id="RU369009"/>
    </source>
</evidence>
<accession>A0A452IVV5</accession>
<feature type="compositionally biased region" description="Polar residues" evidence="14">
    <location>
        <begin position="1040"/>
        <end position="1058"/>
    </location>
</feature>
<dbReference type="InterPro" id="IPR000569">
    <property type="entry name" value="HECT_dom"/>
</dbReference>
<dbReference type="SMART" id="SM00678">
    <property type="entry name" value="WWE"/>
    <property type="match status" value="1"/>
</dbReference>
<comment type="pathway">
    <text evidence="3 13">Protein modification; protein ubiquitination.</text>
</comment>
<evidence type="ECO:0000259" key="15">
    <source>
        <dbReference type="PROSITE" id="PS50237"/>
    </source>
</evidence>
<reference evidence="17" key="2">
    <citation type="submission" date="2025-08" db="UniProtKB">
        <authorList>
            <consortium name="Ensembl"/>
        </authorList>
    </citation>
    <scope>IDENTIFICATION</scope>
</reference>